<feature type="transmembrane region" description="Helical" evidence="5">
    <location>
        <begin position="44"/>
        <end position="62"/>
    </location>
</feature>
<comment type="subcellular location">
    <subcellularLocation>
        <location evidence="1">Membrane</location>
        <topology evidence="1">Multi-pass membrane protein</topology>
    </subcellularLocation>
</comment>
<dbReference type="PANTHER" id="PTHR43847">
    <property type="entry name" value="BLL3993 PROTEIN"/>
    <property type="match status" value="1"/>
</dbReference>
<feature type="transmembrane region" description="Helical" evidence="5">
    <location>
        <begin position="122"/>
        <end position="155"/>
    </location>
</feature>
<feature type="transmembrane region" description="Helical" evidence="5">
    <location>
        <begin position="69"/>
        <end position="88"/>
    </location>
</feature>
<dbReference type="PANTHER" id="PTHR43847:SF1">
    <property type="entry name" value="BLL3993 PROTEIN"/>
    <property type="match status" value="1"/>
</dbReference>
<keyword evidence="7" id="KW-1185">Reference proteome</keyword>
<evidence type="ECO:0000256" key="4">
    <source>
        <dbReference type="ARBA" id="ARBA00023136"/>
    </source>
</evidence>
<dbReference type="Gene3D" id="1.20.120.1630">
    <property type="match status" value="1"/>
</dbReference>
<dbReference type="InterPro" id="IPR007269">
    <property type="entry name" value="ICMT_MeTrfase"/>
</dbReference>
<sequence length="186" mass="21351">MILVYLFICIVIVQRFVEMAIANRNAKWIKKQGGYEVAGEHYKWIIAVHGFFFISLLIEVTVTKQSWTGASALPLALFLLAQLGRVWALSSLGRYWNTRIMIIPGANVVARGPYKYVRHPNYVIVVLEIAVLPLIFQAYWTAILFTVLNAAVLSVRIKKEEAALKQATNYNDVFQKRRRFIPTYED</sequence>
<dbReference type="GO" id="GO:0032259">
    <property type="term" value="P:methylation"/>
    <property type="evidence" value="ECO:0007669"/>
    <property type="project" value="UniProtKB-KW"/>
</dbReference>
<dbReference type="GO" id="GO:0004671">
    <property type="term" value="F:protein C-terminal S-isoprenylcysteine carboxyl O-methyltransferase activity"/>
    <property type="evidence" value="ECO:0007669"/>
    <property type="project" value="InterPro"/>
</dbReference>
<evidence type="ECO:0000313" key="6">
    <source>
        <dbReference type="EMBL" id="MCM3715545.1"/>
    </source>
</evidence>
<evidence type="ECO:0000313" key="7">
    <source>
        <dbReference type="Proteomes" id="UP001139179"/>
    </source>
</evidence>
<keyword evidence="6" id="KW-0489">Methyltransferase</keyword>
<dbReference type="Proteomes" id="UP001139179">
    <property type="component" value="Unassembled WGS sequence"/>
</dbReference>
<dbReference type="GO" id="GO:0016020">
    <property type="term" value="C:membrane"/>
    <property type="evidence" value="ECO:0007669"/>
    <property type="project" value="UniProtKB-SubCell"/>
</dbReference>
<dbReference type="InterPro" id="IPR052527">
    <property type="entry name" value="Metal_cation-efflux_comp"/>
</dbReference>
<comment type="caution">
    <text evidence="6">The sequence shown here is derived from an EMBL/GenBank/DDBJ whole genome shotgun (WGS) entry which is preliminary data.</text>
</comment>
<name>A0A9X2DSU8_9BACI</name>
<protein>
    <submittedName>
        <fullName evidence="6">Isoprenylcysteine carboxyl methyltransferase family protein</fullName>
    </submittedName>
</protein>
<keyword evidence="2 5" id="KW-0812">Transmembrane</keyword>
<proteinExistence type="predicted"/>
<dbReference type="AlphaFoldDB" id="A0A9X2DSU8"/>
<reference evidence="6" key="1">
    <citation type="submission" date="2022-05" db="EMBL/GenBank/DDBJ databases">
        <title>Comparative Genomics of Spacecraft Associated Microbes.</title>
        <authorList>
            <person name="Tran M.T."/>
            <person name="Wright A."/>
            <person name="Seuylemezian A."/>
            <person name="Eisen J."/>
            <person name="Coil D."/>
        </authorList>
    </citation>
    <scope>NUCLEOTIDE SEQUENCE</scope>
    <source>
        <strain evidence="6">214.1.1</strain>
    </source>
</reference>
<dbReference type="EMBL" id="JAMBOL010000016">
    <property type="protein sequence ID" value="MCM3715545.1"/>
    <property type="molecule type" value="Genomic_DNA"/>
</dbReference>
<evidence type="ECO:0000256" key="1">
    <source>
        <dbReference type="ARBA" id="ARBA00004141"/>
    </source>
</evidence>
<dbReference type="Pfam" id="PF04140">
    <property type="entry name" value="ICMT"/>
    <property type="match status" value="1"/>
</dbReference>
<organism evidence="6 7">
    <name type="scientific">Halalkalibacter oceani</name>
    <dbReference type="NCBI Taxonomy" id="1653776"/>
    <lineage>
        <taxon>Bacteria</taxon>
        <taxon>Bacillati</taxon>
        <taxon>Bacillota</taxon>
        <taxon>Bacilli</taxon>
        <taxon>Bacillales</taxon>
        <taxon>Bacillaceae</taxon>
        <taxon>Halalkalibacter</taxon>
    </lineage>
</organism>
<gene>
    <name evidence="6" type="ORF">M3202_15855</name>
</gene>
<evidence type="ECO:0000256" key="3">
    <source>
        <dbReference type="ARBA" id="ARBA00022989"/>
    </source>
</evidence>
<keyword evidence="3 5" id="KW-1133">Transmembrane helix</keyword>
<dbReference type="RefSeq" id="WP_251224279.1">
    <property type="nucleotide sequence ID" value="NZ_JAMBOL010000016.1"/>
</dbReference>
<evidence type="ECO:0000256" key="5">
    <source>
        <dbReference type="SAM" id="Phobius"/>
    </source>
</evidence>
<keyword evidence="4 5" id="KW-0472">Membrane</keyword>
<accession>A0A9X2DSU8</accession>
<evidence type="ECO:0000256" key="2">
    <source>
        <dbReference type="ARBA" id="ARBA00022692"/>
    </source>
</evidence>
<keyword evidence="6" id="KW-0808">Transferase</keyword>